<dbReference type="Gene3D" id="1.10.1200.90">
    <property type="entry name" value="DsbA-like domain"/>
    <property type="match status" value="1"/>
</dbReference>
<dbReference type="InterPro" id="IPR012336">
    <property type="entry name" value="Thioredoxin-like_fold"/>
</dbReference>
<dbReference type="SUPFAM" id="SSF52833">
    <property type="entry name" value="Thioredoxin-like"/>
    <property type="match status" value="1"/>
</dbReference>
<keyword evidence="3" id="KW-1185">Reference proteome</keyword>
<evidence type="ECO:0000313" key="3">
    <source>
        <dbReference type="Proteomes" id="UP000325295"/>
    </source>
</evidence>
<dbReference type="OrthoDB" id="2296200at2"/>
<dbReference type="EMBL" id="CP043939">
    <property type="protein sequence ID" value="QER67533.1"/>
    <property type="molecule type" value="Genomic_DNA"/>
</dbReference>
<dbReference type="Pfam" id="PF13462">
    <property type="entry name" value="Thioredoxin_4"/>
    <property type="match status" value="1"/>
</dbReference>
<evidence type="ECO:0000259" key="1">
    <source>
        <dbReference type="Pfam" id="PF13462"/>
    </source>
</evidence>
<dbReference type="InterPro" id="IPR036249">
    <property type="entry name" value="Thioredoxin-like_sf"/>
</dbReference>
<organism evidence="2 3">
    <name type="scientific">Paucilactobacillus nenjiangensis</name>
    <dbReference type="NCBI Taxonomy" id="1296540"/>
    <lineage>
        <taxon>Bacteria</taxon>
        <taxon>Bacillati</taxon>
        <taxon>Bacillota</taxon>
        <taxon>Bacilli</taxon>
        <taxon>Lactobacillales</taxon>
        <taxon>Lactobacillaceae</taxon>
        <taxon>Paucilactobacillus</taxon>
    </lineage>
</organism>
<dbReference type="RefSeq" id="WP_150204079.1">
    <property type="nucleotide sequence ID" value="NZ_CAUQTN010000046.1"/>
</dbReference>
<name>A0A5P1X1Z6_9LACO</name>
<accession>A0A5P1X1Z6</accession>
<dbReference type="AlphaFoldDB" id="A0A5P1X1Z6"/>
<proteinExistence type="predicted"/>
<sequence length="111" mass="12561">MKLWNKDKEPLQNGNIANKFIDYSQPDYALQSIKSIFETQDELNNLDNADVATYLQENHNLTLNPNAEKVDKQTLKEVEINGLTSVPTVIVNGTQYIDDQLAPIDELLKKG</sequence>
<dbReference type="KEGG" id="lnn:F0161_06465"/>
<reference evidence="2 3" key="1">
    <citation type="submission" date="2019-09" db="EMBL/GenBank/DDBJ databases">
        <title>Complete Genome Sequence of Lactobacillus nenjiangensis SH-Y15, isolated from sauerkraut.</title>
        <authorList>
            <person name="Yang H."/>
        </authorList>
    </citation>
    <scope>NUCLEOTIDE SEQUENCE [LARGE SCALE GENOMIC DNA]</scope>
    <source>
        <strain evidence="2 3">SH-Y15</strain>
    </source>
</reference>
<feature type="domain" description="Thioredoxin-like fold" evidence="1">
    <location>
        <begin position="5"/>
        <end position="101"/>
    </location>
</feature>
<evidence type="ECO:0000313" key="2">
    <source>
        <dbReference type="EMBL" id="QER67533.1"/>
    </source>
</evidence>
<gene>
    <name evidence="2" type="ORF">F0161_06465</name>
</gene>
<protein>
    <submittedName>
        <fullName evidence="2">Thioredoxin domain-containing protein</fullName>
    </submittedName>
</protein>
<dbReference type="Proteomes" id="UP000325295">
    <property type="component" value="Chromosome"/>
</dbReference>